<comment type="caution">
    <text evidence="6">The sequence shown here is derived from an EMBL/GenBank/DDBJ whole genome shotgun (WGS) entry which is preliminary data.</text>
</comment>
<dbReference type="InterPro" id="IPR002241">
    <property type="entry name" value="Glyco_hydro_27"/>
</dbReference>
<dbReference type="PANTHER" id="PTHR11452:SF14">
    <property type="entry name" value="ALPHA-GALACTOSIDASE A"/>
    <property type="match status" value="1"/>
</dbReference>
<evidence type="ECO:0000256" key="1">
    <source>
        <dbReference type="ARBA" id="ARBA00009743"/>
    </source>
</evidence>
<evidence type="ECO:0000256" key="5">
    <source>
        <dbReference type="SAM" id="SignalP"/>
    </source>
</evidence>
<dbReference type="PROSITE" id="PS00512">
    <property type="entry name" value="ALPHA_GALACTOSIDASE"/>
    <property type="match status" value="1"/>
</dbReference>
<keyword evidence="7" id="KW-1185">Reference proteome</keyword>
<dbReference type="InterPro" id="IPR000111">
    <property type="entry name" value="Glyco_hydro_27/36_CS"/>
</dbReference>
<dbReference type="GO" id="GO:0005737">
    <property type="term" value="C:cytoplasm"/>
    <property type="evidence" value="ECO:0007669"/>
    <property type="project" value="TreeGrafter"/>
</dbReference>
<dbReference type="EMBL" id="JAOPHQ010000850">
    <property type="protein sequence ID" value="KAK0153434.1"/>
    <property type="molecule type" value="Genomic_DNA"/>
</dbReference>
<comment type="subunit">
    <text evidence="4">Homodimer.</text>
</comment>
<gene>
    <name evidence="6" type="primary">Gla</name>
    <name evidence="6" type="ORF">N1851_004889</name>
</gene>
<dbReference type="GO" id="GO:0004557">
    <property type="term" value="F:alpha-galactosidase activity"/>
    <property type="evidence" value="ECO:0007669"/>
    <property type="project" value="TreeGrafter"/>
</dbReference>
<dbReference type="CDD" id="cd14792">
    <property type="entry name" value="GH27"/>
    <property type="match status" value="1"/>
</dbReference>
<keyword evidence="5" id="KW-0732">Signal</keyword>
<keyword evidence="3 4" id="KW-0326">Glycosidase</keyword>
<feature type="chain" id="PRO_5041464639" description="Alpha-galactosidase" evidence="5">
    <location>
        <begin position="22"/>
        <end position="191"/>
    </location>
</feature>
<dbReference type="InterPro" id="IPR013785">
    <property type="entry name" value="Aldolase_TIM"/>
</dbReference>
<comment type="similarity">
    <text evidence="1 4">Belongs to the glycosyl hydrolase 27 family.</text>
</comment>
<dbReference type="Gene3D" id="3.20.20.70">
    <property type="entry name" value="Aldolase class I"/>
    <property type="match status" value="1"/>
</dbReference>
<keyword evidence="4" id="KW-1015">Disulfide bond</keyword>
<evidence type="ECO:0000313" key="7">
    <source>
        <dbReference type="Proteomes" id="UP001174136"/>
    </source>
</evidence>
<evidence type="ECO:0000313" key="6">
    <source>
        <dbReference type="EMBL" id="KAK0153434.1"/>
    </source>
</evidence>
<protein>
    <recommendedName>
        <fullName evidence="4">Alpha-galactosidase</fullName>
        <ecNumber evidence="4">3.2.1.-</ecNumber>
    </recommendedName>
</protein>
<accession>A0AA47N713</accession>
<organism evidence="6 7">
    <name type="scientific">Merluccius polli</name>
    <name type="common">Benguela hake</name>
    <name type="synonym">Merluccius cadenati</name>
    <dbReference type="NCBI Taxonomy" id="89951"/>
    <lineage>
        <taxon>Eukaryota</taxon>
        <taxon>Metazoa</taxon>
        <taxon>Chordata</taxon>
        <taxon>Craniata</taxon>
        <taxon>Vertebrata</taxon>
        <taxon>Euteleostomi</taxon>
        <taxon>Actinopterygii</taxon>
        <taxon>Neopterygii</taxon>
        <taxon>Teleostei</taxon>
        <taxon>Neoteleostei</taxon>
        <taxon>Acanthomorphata</taxon>
        <taxon>Zeiogadaria</taxon>
        <taxon>Gadariae</taxon>
        <taxon>Gadiformes</taxon>
        <taxon>Gadoidei</taxon>
        <taxon>Merlucciidae</taxon>
        <taxon>Merluccius</taxon>
    </lineage>
</organism>
<sequence>MRCVGLLPLFTLFLTSRVVKPLNNGLALTPIMGWSHWARFTCDVDCDADPDRCISERLFVLMADVMAAEGWRDAGYEYVCVDDCWASRRRDASGRLQADPRRFPGGVRRLADYVHSKGLKLGIYSDVGAYTCEGYPGSLGHYETDAQTFADWGVDLLKFDGCNMKGTLLAEGYMNMSKALNATGSSIVYSC</sequence>
<name>A0AA47N713_MERPO</name>
<reference evidence="6" key="1">
    <citation type="journal article" date="2023" name="Front. Mar. Sci.">
        <title>A new Merluccius polli reference genome to investigate the effects of global change in West African waters.</title>
        <authorList>
            <person name="Mateo J.L."/>
            <person name="Blanco-Fernandez C."/>
            <person name="Garcia-Vazquez E."/>
            <person name="Machado-Schiaffino G."/>
        </authorList>
    </citation>
    <scope>NUCLEOTIDE SEQUENCE</scope>
    <source>
        <strain evidence="6">C29</strain>
        <tissue evidence="6">Fin</tissue>
    </source>
</reference>
<keyword evidence="2 4" id="KW-0378">Hydrolase</keyword>
<proteinExistence type="inferred from homology"/>
<evidence type="ECO:0000256" key="3">
    <source>
        <dbReference type="ARBA" id="ARBA00023295"/>
    </source>
</evidence>
<dbReference type="PANTHER" id="PTHR11452">
    <property type="entry name" value="ALPHA-GALACTOSIDASE/ALPHA-N-ACETYLGALACTOSAMINIDASE"/>
    <property type="match status" value="1"/>
</dbReference>
<dbReference type="GO" id="GO:0009311">
    <property type="term" value="P:oligosaccharide metabolic process"/>
    <property type="evidence" value="ECO:0007669"/>
    <property type="project" value="TreeGrafter"/>
</dbReference>
<dbReference type="SUPFAM" id="SSF51445">
    <property type="entry name" value="(Trans)glycosidases"/>
    <property type="match status" value="1"/>
</dbReference>
<dbReference type="GO" id="GO:0016139">
    <property type="term" value="P:glycoside catabolic process"/>
    <property type="evidence" value="ECO:0007669"/>
    <property type="project" value="TreeGrafter"/>
</dbReference>
<dbReference type="AlphaFoldDB" id="A0AA47N713"/>
<dbReference type="Proteomes" id="UP001174136">
    <property type="component" value="Unassembled WGS sequence"/>
</dbReference>
<dbReference type="EC" id="3.2.1.-" evidence="4"/>
<dbReference type="Pfam" id="PF16499">
    <property type="entry name" value="Melibiase_2"/>
    <property type="match status" value="1"/>
</dbReference>
<feature type="signal peptide" evidence="5">
    <location>
        <begin position="1"/>
        <end position="21"/>
    </location>
</feature>
<evidence type="ECO:0000256" key="4">
    <source>
        <dbReference type="RuleBase" id="RU361168"/>
    </source>
</evidence>
<dbReference type="InterPro" id="IPR017853">
    <property type="entry name" value="GH"/>
</dbReference>
<evidence type="ECO:0000256" key="2">
    <source>
        <dbReference type="ARBA" id="ARBA00022801"/>
    </source>
</evidence>
<dbReference type="PRINTS" id="PR00740">
    <property type="entry name" value="GLHYDRLASE27"/>
</dbReference>